<protein>
    <submittedName>
        <fullName evidence="2">Uncharacterized protein</fullName>
    </submittedName>
</protein>
<accession>X1PL00</accession>
<name>X1PL00_9ZZZZ</name>
<evidence type="ECO:0000313" key="2">
    <source>
        <dbReference type="EMBL" id="GAI31534.1"/>
    </source>
</evidence>
<proteinExistence type="predicted"/>
<dbReference type="AlphaFoldDB" id="X1PL00"/>
<evidence type="ECO:0000256" key="1">
    <source>
        <dbReference type="SAM" id="Phobius"/>
    </source>
</evidence>
<keyword evidence="1" id="KW-1133">Transmembrane helix</keyword>
<keyword evidence="1" id="KW-0472">Membrane</keyword>
<reference evidence="2" key="1">
    <citation type="journal article" date="2014" name="Front. Microbiol.">
        <title>High frequency of phylogenetically diverse reductive dehalogenase-homologous genes in deep subseafloor sedimentary metagenomes.</title>
        <authorList>
            <person name="Kawai M."/>
            <person name="Futagami T."/>
            <person name="Toyoda A."/>
            <person name="Takaki Y."/>
            <person name="Nishi S."/>
            <person name="Hori S."/>
            <person name="Arai W."/>
            <person name="Tsubouchi T."/>
            <person name="Morono Y."/>
            <person name="Uchiyama I."/>
            <person name="Ito T."/>
            <person name="Fujiyama A."/>
            <person name="Inagaki F."/>
            <person name="Takami H."/>
        </authorList>
    </citation>
    <scope>NUCLEOTIDE SEQUENCE</scope>
    <source>
        <strain evidence="2">Expedition CK06-06</strain>
    </source>
</reference>
<keyword evidence="1" id="KW-0812">Transmembrane</keyword>
<dbReference type="EMBL" id="BARV01018209">
    <property type="protein sequence ID" value="GAI31534.1"/>
    <property type="molecule type" value="Genomic_DNA"/>
</dbReference>
<comment type="caution">
    <text evidence="2">The sequence shown here is derived from an EMBL/GenBank/DDBJ whole genome shotgun (WGS) entry which is preliminary data.</text>
</comment>
<feature type="transmembrane region" description="Helical" evidence="1">
    <location>
        <begin position="58"/>
        <end position="78"/>
    </location>
</feature>
<organism evidence="2">
    <name type="scientific">marine sediment metagenome</name>
    <dbReference type="NCBI Taxonomy" id="412755"/>
    <lineage>
        <taxon>unclassified sequences</taxon>
        <taxon>metagenomes</taxon>
        <taxon>ecological metagenomes</taxon>
    </lineage>
</organism>
<gene>
    <name evidence="2" type="ORF">S06H3_30854</name>
</gene>
<sequence length="79" mass="8887">MGGKNISDGIIEKWAEEAMSDLGEQGWRDIDPNSMSLIIYAVQRNGEKKLAQKITRPLWWLLSILGAGIIWWIISGFLG</sequence>